<dbReference type="EMBL" id="QOIN01000064">
    <property type="protein sequence ID" value="RCG16115.1"/>
    <property type="molecule type" value="Genomic_DNA"/>
</dbReference>
<evidence type="ECO:0000313" key="4">
    <source>
        <dbReference type="EMBL" id="RCG16115.1"/>
    </source>
</evidence>
<protein>
    <submittedName>
        <fullName evidence="4">M23 family peptidase</fullName>
    </submittedName>
</protein>
<dbReference type="PANTHER" id="PTHR21666">
    <property type="entry name" value="PEPTIDASE-RELATED"/>
    <property type="match status" value="1"/>
</dbReference>
<feature type="region of interest" description="Disordered" evidence="1">
    <location>
        <begin position="31"/>
        <end position="64"/>
    </location>
</feature>
<dbReference type="PANTHER" id="PTHR21666:SF270">
    <property type="entry name" value="MUREIN HYDROLASE ACTIVATOR ENVC"/>
    <property type="match status" value="1"/>
</dbReference>
<dbReference type="Proteomes" id="UP000252914">
    <property type="component" value="Unassembled WGS sequence"/>
</dbReference>
<dbReference type="CDD" id="cd12797">
    <property type="entry name" value="M23_peptidase"/>
    <property type="match status" value="1"/>
</dbReference>
<dbReference type="InterPro" id="IPR011055">
    <property type="entry name" value="Dup_hybrid_motif"/>
</dbReference>
<dbReference type="GO" id="GO:0004222">
    <property type="term" value="F:metalloendopeptidase activity"/>
    <property type="evidence" value="ECO:0007669"/>
    <property type="project" value="TreeGrafter"/>
</dbReference>
<sequence>MAGAAAGFALLLAAPGLPAAGPSGASAVLAGAGAPRKAEPPPPDASSAGGASGQGAGAGAAEAGGSAGTVRWVRPIAVEGVRVSQAYGVKGDWAAGHHTGIDLAVPEGTGVRSVGPGTVVFAGWSGDYGKAVTVRMTDGGYTLFAHLSRLSVTAGDTVHPGTPLGRSGNTGRSTGPHLHFEVRAERGYGSDIDPVRYLAGHGVRLV</sequence>
<evidence type="ECO:0000256" key="2">
    <source>
        <dbReference type="SAM" id="SignalP"/>
    </source>
</evidence>
<keyword evidence="2" id="KW-0732">Signal</keyword>
<organism evidence="4 5">
    <name type="scientific">Streptomyces diacarni</name>
    <dbReference type="NCBI Taxonomy" id="2800381"/>
    <lineage>
        <taxon>Bacteria</taxon>
        <taxon>Bacillati</taxon>
        <taxon>Actinomycetota</taxon>
        <taxon>Actinomycetes</taxon>
        <taxon>Kitasatosporales</taxon>
        <taxon>Streptomycetaceae</taxon>
        <taxon>Streptomyces</taxon>
    </lineage>
</organism>
<dbReference type="AlphaFoldDB" id="A0A367EEN4"/>
<feature type="chain" id="PRO_5039400528" evidence="2">
    <location>
        <begin position="20"/>
        <end position="206"/>
    </location>
</feature>
<dbReference type="Gene3D" id="2.70.70.10">
    <property type="entry name" value="Glucose Permease (Domain IIA)"/>
    <property type="match status" value="1"/>
</dbReference>
<feature type="domain" description="M23ase beta-sheet core" evidence="3">
    <location>
        <begin position="97"/>
        <end position="188"/>
    </location>
</feature>
<evidence type="ECO:0000313" key="5">
    <source>
        <dbReference type="Proteomes" id="UP000252914"/>
    </source>
</evidence>
<reference evidence="4 5" key="1">
    <citation type="submission" date="2018-06" db="EMBL/GenBank/DDBJ databases">
        <title>Streptomyces reniochalinae sp. nov. and Streptomyces diacarnus sp. nov. from marine sponges.</title>
        <authorList>
            <person name="Li L."/>
        </authorList>
    </citation>
    <scope>NUCLEOTIDE SEQUENCE [LARGE SCALE GENOMIC DNA]</scope>
    <source>
        <strain evidence="4 5">LHW51701</strain>
    </source>
</reference>
<dbReference type="Pfam" id="PF01551">
    <property type="entry name" value="Peptidase_M23"/>
    <property type="match status" value="1"/>
</dbReference>
<keyword evidence="5" id="KW-1185">Reference proteome</keyword>
<proteinExistence type="predicted"/>
<name>A0A367EEN4_9ACTN</name>
<dbReference type="SUPFAM" id="SSF51261">
    <property type="entry name" value="Duplicated hybrid motif"/>
    <property type="match status" value="1"/>
</dbReference>
<evidence type="ECO:0000256" key="1">
    <source>
        <dbReference type="SAM" id="MobiDB-lite"/>
    </source>
</evidence>
<gene>
    <name evidence="4" type="ORF">DTL70_29490</name>
</gene>
<accession>A0A367EEN4</accession>
<dbReference type="InterPro" id="IPR050570">
    <property type="entry name" value="Cell_wall_metabolism_enzyme"/>
</dbReference>
<comment type="caution">
    <text evidence="4">The sequence shown here is derived from an EMBL/GenBank/DDBJ whole genome shotgun (WGS) entry which is preliminary data.</text>
</comment>
<evidence type="ECO:0000259" key="3">
    <source>
        <dbReference type="Pfam" id="PF01551"/>
    </source>
</evidence>
<feature type="signal peptide" evidence="2">
    <location>
        <begin position="1"/>
        <end position="19"/>
    </location>
</feature>
<dbReference type="InterPro" id="IPR016047">
    <property type="entry name" value="M23ase_b-sheet_dom"/>
</dbReference>